<dbReference type="GO" id="GO:0005546">
    <property type="term" value="F:phosphatidylinositol-4,5-bisphosphate binding"/>
    <property type="evidence" value="ECO:0007669"/>
    <property type="project" value="InterPro"/>
</dbReference>
<dbReference type="PANTHER" id="PTHR12542">
    <property type="entry name" value="EXOCYST COMPLEX PROTEIN EXO70"/>
    <property type="match status" value="1"/>
</dbReference>
<dbReference type="Pfam" id="PF03081">
    <property type="entry name" value="Exo70_C"/>
    <property type="match status" value="1"/>
</dbReference>
<dbReference type="Gene3D" id="1.20.1280.170">
    <property type="entry name" value="Exocyst complex component Exo70"/>
    <property type="match status" value="1"/>
</dbReference>
<dbReference type="Proteomes" id="UP001140949">
    <property type="component" value="Unassembled WGS sequence"/>
</dbReference>
<proteinExistence type="inferred from homology"/>
<dbReference type="AlphaFoldDB" id="A0AAX6H290"/>
<protein>
    <recommendedName>
        <fullName evidence="3">Exocyst subunit Exo70 family protein</fullName>
    </recommendedName>
</protein>
<dbReference type="PANTHER" id="PTHR12542:SF49">
    <property type="entry name" value="EXOCYST SUBUNIT EXO70 FAMILY PROTEIN"/>
    <property type="match status" value="1"/>
</dbReference>
<dbReference type="GO" id="GO:0000145">
    <property type="term" value="C:exocyst"/>
    <property type="evidence" value="ECO:0007669"/>
    <property type="project" value="InterPro"/>
</dbReference>
<evidence type="ECO:0000259" key="4">
    <source>
        <dbReference type="Pfam" id="PF03081"/>
    </source>
</evidence>
<dbReference type="GO" id="GO:0006887">
    <property type="term" value="P:exocytosis"/>
    <property type="evidence" value="ECO:0007669"/>
    <property type="project" value="UniProtKB-KW"/>
</dbReference>
<accession>A0AAX6H290</accession>
<dbReference type="SUPFAM" id="SSF74788">
    <property type="entry name" value="Cullin repeat-like"/>
    <property type="match status" value="1"/>
</dbReference>
<evidence type="ECO:0000256" key="3">
    <source>
        <dbReference type="RuleBase" id="RU365026"/>
    </source>
</evidence>
<dbReference type="InterPro" id="IPR004140">
    <property type="entry name" value="Exo70"/>
</dbReference>
<dbReference type="GO" id="GO:0015031">
    <property type="term" value="P:protein transport"/>
    <property type="evidence" value="ECO:0007669"/>
    <property type="project" value="UniProtKB-KW"/>
</dbReference>
<keyword evidence="3" id="KW-0653">Protein transport</keyword>
<organism evidence="5 6">
    <name type="scientific">Iris pallida</name>
    <name type="common">Sweet iris</name>
    <dbReference type="NCBI Taxonomy" id="29817"/>
    <lineage>
        <taxon>Eukaryota</taxon>
        <taxon>Viridiplantae</taxon>
        <taxon>Streptophyta</taxon>
        <taxon>Embryophyta</taxon>
        <taxon>Tracheophyta</taxon>
        <taxon>Spermatophyta</taxon>
        <taxon>Magnoliopsida</taxon>
        <taxon>Liliopsida</taxon>
        <taxon>Asparagales</taxon>
        <taxon>Iridaceae</taxon>
        <taxon>Iridoideae</taxon>
        <taxon>Irideae</taxon>
        <taxon>Iris</taxon>
    </lineage>
</organism>
<dbReference type="EMBL" id="JANAVB010013600">
    <property type="protein sequence ID" value="KAJ6834922.1"/>
    <property type="molecule type" value="Genomic_DNA"/>
</dbReference>
<comment type="caution">
    <text evidence="5">The sequence shown here is derived from an EMBL/GenBank/DDBJ whole genome shotgun (WGS) entry which is preliminary data.</text>
</comment>
<reference evidence="5" key="1">
    <citation type="journal article" date="2023" name="GigaByte">
        <title>Genome assembly of the bearded iris, Iris pallida Lam.</title>
        <authorList>
            <person name="Bruccoleri R.E."/>
            <person name="Oakeley E.J."/>
            <person name="Faust A.M.E."/>
            <person name="Altorfer M."/>
            <person name="Dessus-Babus S."/>
            <person name="Burckhardt D."/>
            <person name="Oertli M."/>
            <person name="Naumann U."/>
            <person name="Petersen F."/>
            <person name="Wong J."/>
        </authorList>
    </citation>
    <scope>NUCLEOTIDE SEQUENCE</scope>
    <source>
        <strain evidence="5">GSM-AAB239-AS_SAM_17_03QT</strain>
    </source>
</reference>
<sequence length="594" mass="67729">MAIITMGASGEAAEDIGVSYNEVRLGSLHEKIIGWDADESMIWDRDPEVARQFLRAVDEVQKIIEHLGEGQQELLRYAKSVLHMGLSRLEDEFVHVLIRNRQPIASDRMSEDVSFRSTASDDSLNYYSSRSFDEESIRGKLRCESGTGSEEFVTVDLVHPDAILDLKSIARTMFRSKYDRECCQAYTSVRKDALDERLSALRMERLSIEEVLEMDWRDLNSTIKRWCRALRVFVRAYLASEKRLCELVFGDLSGTTTTDYLFHDSSERSILQLLSFGEAVAIGSPRPEKLFRVLDMHEVLSDLVTEIESLFPEGAGSSVAAECDHILFRLSECVRGTFTEFKIAIQSSASATPFSGGGVHPLTKYVMNYITALVDYTQTLNSLLRSKDETDRHVPTPLARHLHSVASILEKNLDDRAMLYKDGAIQNLFKMNNICYMVQKVKDSEELRAVVGDDWIRTYGGRFRRCATSYERASWSTMLSFLKDEGVCVRGGSNAPSRAILKERFKGFNAAFEEVYRTQTGWIVPKLELREDLRISISVKLLQAYRTFVGRYASHLDGPRRRDGYVKYCPEDLEGYLMDLFEGVPKAMMHPRRR</sequence>
<gene>
    <name evidence="5" type="ORF">M6B38_123035</name>
</gene>
<dbReference type="Pfam" id="PF20669">
    <property type="entry name" value="Exo70_N"/>
    <property type="match status" value="1"/>
</dbReference>
<evidence type="ECO:0000313" key="5">
    <source>
        <dbReference type="EMBL" id="KAJ6834922.1"/>
    </source>
</evidence>
<evidence type="ECO:0000256" key="2">
    <source>
        <dbReference type="ARBA" id="ARBA00022448"/>
    </source>
</evidence>
<comment type="function">
    <text evidence="3">Component of the exocyst complex.</text>
</comment>
<feature type="domain" description="Exocyst complex subunit Exo70 C-terminal" evidence="4">
    <location>
        <begin position="224"/>
        <end position="578"/>
    </location>
</feature>
<keyword evidence="2 3" id="KW-0813">Transport</keyword>
<evidence type="ECO:0000313" key="6">
    <source>
        <dbReference type="Proteomes" id="UP001140949"/>
    </source>
</evidence>
<keyword evidence="6" id="KW-1185">Reference proteome</keyword>
<dbReference type="InterPro" id="IPR046364">
    <property type="entry name" value="Exo70_C"/>
</dbReference>
<keyword evidence="3" id="KW-0268">Exocytosis</keyword>
<comment type="similarity">
    <text evidence="1 3">Belongs to the EXO70 family.</text>
</comment>
<dbReference type="InterPro" id="IPR016159">
    <property type="entry name" value="Cullin_repeat-like_dom_sf"/>
</dbReference>
<reference evidence="5" key="2">
    <citation type="submission" date="2023-04" db="EMBL/GenBank/DDBJ databases">
        <authorList>
            <person name="Bruccoleri R.E."/>
            <person name="Oakeley E.J."/>
            <person name="Faust A.-M."/>
            <person name="Dessus-Babus S."/>
            <person name="Altorfer M."/>
            <person name="Burckhardt D."/>
            <person name="Oertli M."/>
            <person name="Naumann U."/>
            <person name="Petersen F."/>
            <person name="Wong J."/>
        </authorList>
    </citation>
    <scope>NUCLEOTIDE SEQUENCE</scope>
    <source>
        <strain evidence="5">GSM-AAB239-AS_SAM_17_03QT</strain>
        <tissue evidence="5">Leaf</tissue>
    </source>
</reference>
<name>A0AAX6H290_IRIPA</name>
<evidence type="ECO:0000256" key="1">
    <source>
        <dbReference type="ARBA" id="ARBA00006756"/>
    </source>
</evidence>